<dbReference type="Gramene" id="TVU10125">
    <property type="protein sequence ID" value="TVU10125"/>
    <property type="gene ID" value="EJB05_43634"/>
</dbReference>
<sequence length="140" mass="15317">MLRLSSPLDCSALRLAITDVFSIVRPAPPPLLEFAVADDAAAELAEGVELWEHRRFLEAHGRALATGPDREGLATEVVAEAAGALVHRRRAAGFFPLMGERYNHPQLSSDTMGWKKSRGGEALAKKRALRLSMQEKADEE</sequence>
<name>A0A5J9TFP0_9POAL</name>
<dbReference type="Proteomes" id="UP000324897">
    <property type="component" value="Chromosome 3"/>
</dbReference>
<keyword evidence="2" id="KW-1185">Reference proteome</keyword>
<feature type="non-terminal residue" evidence="1">
    <location>
        <position position="1"/>
    </location>
</feature>
<evidence type="ECO:0000313" key="1">
    <source>
        <dbReference type="EMBL" id="TVU10125.1"/>
    </source>
</evidence>
<comment type="caution">
    <text evidence="1">The sequence shown here is derived from an EMBL/GenBank/DDBJ whole genome shotgun (WGS) entry which is preliminary data.</text>
</comment>
<organism evidence="1 2">
    <name type="scientific">Eragrostis curvula</name>
    <name type="common">weeping love grass</name>
    <dbReference type="NCBI Taxonomy" id="38414"/>
    <lineage>
        <taxon>Eukaryota</taxon>
        <taxon>Viridiplantae</taxon>
        <taxon>Streptophyta</taxon>
        <taxon>Embryophyta</taxon>
        <taxon>Tracheophyta</taxon>
        <taxon>Spermatophyta</taxon>
        <taxon>Magnoliopsida</taxon>
        <taxon>Liliopsida</taxon>
        <taxon>Poales</taxon>
        <taxon>Poaceae</taxon>
        <taxon>PACMAD clade</taxon>
        <taxon>Chloridoideae</taxon>
        <taxon>Eragrostideae</taxon>
        <taxon>Eragrostidinae</taxon>
        <taxon>Eragrostis</taxon>
    </lineage>
</organism>
<protein>
    <submittedName>
        <fullName evidence="1">Uncharacterized protein</fullName>
    </submittedName>
</protein>
<feature type="non-terminal residue" evidence="1">
    <location>
        <position position="140"/>
    </location>
</feature>
<evidence type="ECO:0000313" key="2">
    <source>
        <dbReference type="Proteomes" id="UP000324897"/>
    </source>
</evidence>
<accession>A0A5J9TFP0</accession>
<gene>
    <name evidence="1" type="ORF">EJB05_43634</name>
</gene>
<dbReference type="EMBL" id="RWGY01000039">
    <property type="protein sequence ID" value="TVU10125.1"/>
    <property type="molecule type" value="Genomic_DNA"/>
</dbReference>
<reference evidence="1 2" key="1">
    <citation type="journal article" date="2019" name="Sci. Rep.">
        <title>A high-quality genome of Eragrostis curvula grass provides insights into Poaceae evolution and supports new strategies to enhance forage quality.</title>
        <authorList>
            <person name="Carballo J."/>
            <person name="Santos B.A.C.M."/>
            <person name="Zappacosta D."/>
            <person name="Garbus I."/>
            <person name="Selva J.P."/>
            <person name="Gallo C.A."/>
            <person name="Diaz A."/>
            <person name="Albertini E."/>
            <person name="Caccamo M."/>
            <person name="Echenique V."/>
        </authorList>
    </citation>
    <scope>NUCLEOTIDE SEQUENCE [LARGE SCALE GENOMIC DNA]</scope>
    <source>
        <strain evidence="2">cv. Victoria</strain>
        <tissue evidence="1">Leaf</tissue>
    </source>
</reference>
<dbReference type="AlphaFoldDB" id="A0A5J9TFP0"/>
<proteinExistence type="predicted"/>